<proteinExistence type="inferred from homology"/>
<feature type="domain" description="PdxS/SNZ N-terminal" evidence="4">
    <location>
        <begin position="26"/>
        <end position="223"/>
    </location>
</feature>
<dbReference type="PANTHER" id="PTHR31829:SF2">
    <property type="entry name" value="PYRIDOXAL 5'-PHOSPHATE SYNTHASE-LIKE SUBUNIT PDX1.2"/>
    <property type="match status" value="1"/>
</dbReference>
<organism evidence="5 6">
    <name type="scientific">Citrullus colocynthis</name>
    <name type="common">colocynth</name>
    <dbReference type="NCBI Taxonomy" id="252529"/>
    <lineage>
        <taxon>Eukaryota</taxon>
        <taxon>Viridiplantae</taxon>
        <taxon>Streptophyta</taxon>
        <taxon>Embryophyta</taxon>
        <taxon>Tracheophyta</taxon>
        <taxon>Spermatophyta</taxon>
        <taxon>Magnoliopsida</taxon>
        <taxon>eudicotyledons</taxon>
        <taxon>Gunneridae</taxon>
        <taxon>Pentapetalae</taxon>
        <taxon>rosids</taxon>
        <taxon>fabids</taxon>
        <taxon>Cucurbitales</taxon>
        <taxon>Cucurbitaceae</taxon>
        <taxon>Benincaseae</taxon>
        <taxon>Citrullus</taxon>
    </lineage>
</organism>
<evidence type="ECO:0000313" key="6">
    <source>
        <dbReference type="Proteomes" id="UP001642487"/>
    </source>
</evidence>
<name>A0ABP0XRZ6_9ROSI</name>
<dbReference type="PROSITE" id="PS51129">
    <property type="entry name" value="PDXS_SNZ_2"/>
    <property type="match status" value="1"/>
</dbReference>
<dbReference type="InterPro" id="IPR001852">
    <property type="entry name" value="PdxS/SNZ"/>
</dbReference>
<dbReference type="Proteomes" id="UP001642487">
    <property type="component" value="Chromosome 1"/>
</dbReference>
<dbReference type="InterPro" id="IPR013785">
    <property type="entry name" value="Aldolase_TIM"/>
</dbReference>
<dbReference type="SUPFAM" id="SSF51366">
    <property type="entry name" value="Ribulose-phoshate binding barrel"/>
    <property type="match status" value="1"/>
</dbReference>
<dbReference type="InterPro" id="IPR033755">
    <property type="entry name" value="PdxS/SNZ_N"/>
</dbReference>
<evidence type="ECO:0000256" key="1">
    <source>
        <dbReference type="ARBA" id="ARBA00007281"/>
    </source>
</evidence>
<sequence>MAEESAIAPFAAAVSEVKGCPYSFKGELARILCGVIVEVTNVEQAKIAEETGACCVLLSEPIHRGILRMPDPLLFKEIKKVVSIPVIVKIRVGHFVEAQILDSVDVKHFDESDEASAADDQNFINKHKFKDSYFVCGCRSLGEALRRIKEGAAMVKTQGDMTSSSGDVAETLRNVRSVMAEIRYLHNMNDDEVFAFSQKIAAPYDLVKETKEICRLPAIHYAAGGIATPADAALMMQLGCDGIFLGLEIFDCPNPRDRLSGMILAVRNYNNPHVLAQASFGFVDA</sequence>
<comment type="similarity">
    <text evidence="1 3">Belongs to the PdxS/SNZ family.</text>
</comment>
<evidence type="ECO:0000256" key="3">
    <source>
        <dbReference type="PROSITE-ProRule" id="PRU00481"/>
    </source>
</evidence>
<dbReference type="PANTHER" id="PTHR31829">
    <property type="entry name" value="PYRIDOXAL 5'-PHOSPHATE SYNTHASE SUBUNIT SNZ1-RELATED"/>
    <property type="match status" value="1"/>
</dbReference>
<dbReference type="Gene3D" id="3.20.20.70">
    <property type="entry name" value="Aldolase class I"/>
    <property type="match status" value="1"/>
</dbReference>
<gene>
    <name evidence="5" type="ORF">CITCOLO1_LOCUS2109</name>
</gene>
<dbReference type="EMBL" id="OZ021735">
    <property type="protein sequence ID" value="CAK9310482.1"/>
    <property type="molecule type" value="Genomic_DNA"/>
</dbReference>
<dbReference type="Pfam" id="PF01680">
    <property type="entry name" value="SOR_SNZ"/>
    <property type="match status" value="1"/>
</dbReference>
<evidence type="ECO:0000313" key="5">
    <source>
        <dbReference type="EMBL" id="CAK9310482.1"/>
    </source>
</evidence>
<dbReference type="InterPro" id="IPR011060">
    <property type="entry name" value="RibuloseP-bd_barrel"/>
</dbReference>
<reference evidence="5 6" key="1">
    <citation type="submission" date="2024-03" db="EMBL/GenBank/DDBJ databases">
        <authorList>
            <person name="Gkanogiannis A."/>
            <person name="Becerra Lopez-Lavalle L."/>
        </authorList>
    </citation>
    <scope>NUCLEOTIDE SEQUENCE [LARGE SCALE GENOMIC DNA]</scope>
</reference>
<accession>A0ABP0XRZ6</accession>
<keyword evidence="6" id="KW-1185">Reference proteome</keyword>
<evidence type="ECO:0000256" key="2">
    <source>
        <dbReference type="ARBA" id="ARBA00022898"/>
    </source>
</evidence>
<keyword evidence="2" id="KW-0663">Pyridoxal phosphate</keyword>
<evidence type="ECO:0000259" key="4">
    <source>
        <dbReference type="Pfam" id="PF01680"/>
    </source>
</evidence>
<protein>
    <recommendedName>
        <fullName evidence="4">PdxS/SNZ N-terminal domain-containing protein</fullName>
    </recommendedName>
</protein>